<evidence type="ECO:0000313" key="3">
    <source>
        <dbReference type="Proteomes" id="UP001612915"/>
    </source>
</evidence>
<reference evidence="2 3" key="1">
    <citation type="submission" date="2024-10" db="EMBL/GenBank/DDBJ databases">
        <title>The Natural Products Discovery Center: Release of the First 8490 Sequenced Strains for Exploring Actinobacteria Biosynthetic Diversity.</title>
        <authorList>
            <person name="Kalkreuter E."/>
            <person name="Kautsar S.A."/>
            <person name="Yang D."/>
            <person name="Bader C.D."/>
            <person name="Teijaro C.N."/>
            <person name="Fluegel L."/>
            <person name="Davis C.M."/>
            <person name="Simpson J.R."/>
            <person name="Lauterbach L."/>
            <person name="Steele A.D."/>
            <person name="Gui C."/>
            <person name="Meng S."/>
            <person name="Li G."/>
            <person name="Viehrig K."/>
            <person name="Ye F."/>
            <person name="Su P."/>
            <person name="Kiefer A.F."/>
            <person name="Nichols A."/>
            <person name="Cepeda A.J."/>
            <person name="Yan W."/>
            <person name="Fan B."/>
            <person name="Jiang Y."/>
            <person name="Adhikari A."/>
            <person name="Zheng C.-J."/>
            <person name="Schuster L."/>
            <person name="Cowan T.M."/>
            <person name="Smanski M.J."/>
            <person name="Chevrette M.G."/>
            <person name="De Carvalho L.P.S."/>
            <person name="Shen B."/>
        </authorList>
    </citation>
    <scope>NUCLEOTIDE SEQUENCE [LARGE SCALE GENOMIC DNA]</scope>
    <source>
        <strain evidence="2 3">NPDC049639</strain>
    </source>
</reference>
<sequence>MSGDQTFGRLAAARRAALGLDQQTVAAAVGVTQQTISRWESGGAMPRRGVMASLARILQVDADQLFRSAGYAPERPPGRLDDAVHTLNAEIQDLSDAQLVALLDLLWREHYERTSRRSRS</sequence>
<evidence type="ECO:0000313" key="2">
    <source>
        <dbReference type="EMBL" id="MFI7588644.1"/>
    </source>
</evidence>
<feature type="domain" description="HTH cro/C1-type" evidence="1">
    <location>
        <begin position="10"/>
        <end position="65"/>
    </location>
</feature>
<comment type="caution">
    <text evidence="2">The sequence shown here is derived from an EMBL/GenBank/DDBJ whole genome shotgun (WGS) entry which is preliminary data.</text>
</comment>
<keyword evidence="3" id="KW-1185">Reference proteome</keyword>
<dbReference type="EMBL" id="JBITLV010000005">
    <property type="protein sequence ID" value="MFI7588644.1"/>
    <property type="molecule type" value="Genomic_DNA"/>
</dbReference>
<dbReference type="CDD" id="cd00093">
    <property type="entry name" value="HTH_XRE"/>
    <property type="match status" value="1"/>
</dbReference>
<dbReference type="Pfam" id="PF01381">
    <property type="entry name" value="HTH_3"/>
    <property type="match status" value="1"/>
</dbReference>
<gene>
    <name evidence="2" type="ORF">ACIB24_16355</name>
</gene>
<dbReference type="InterPro" id="IPR010982">
    <property type="entry name" value="Lambda_DNA-bd_dom_sf"/>
</dbReference>
<dbReference type="PROSITE" id="PS50943">
    <property type="entry name" value="HTH_CROC1"/>
    <property type="match status" value="1"/>
</dbReference>
<dbReference type="Gene3D" id="1.10.260.40">
    <property type="entry name" value="lambda repressor-like DNA-binding domains"/>
    <property type="match status" value="1"/>
</dbReference>
<proteinExistence type="predicted"/>
<dbReference type="InterPro" id="IPR001387">
    <property type="entry name" value="Cro/C1-type_HTH"/>
</dbReference>
<organism evidence="2 3">
    <name type="scientific">Spongisporangium articulatum</name>
    <dbReference type="NCBI Taxonomy" id="3362603"/>
    <lineage>
        <taxon>Bacteria</taxon>
        <taxon>Bacillati</taxon>
        <taxon>Actinomycetota</taxon>
        <taxon>Actinomycetes</taxon>
        <taxon>Kineosporiales</taxon>
        <taxon>Kineosporiaceae</taxon>
        <taxon>Spongisporangium</taxon>
    </lineage>
</organism>
<dbReference type="RefSeq" id="WP_398282549.1">
    <property type="nucleotide sequence ID" value="NZ_JBITLV010000005.1"/>
</dbReference>
<name>A0ABW8AQI9_9ACTN</name>
<accession>A0ABW8AQI9</accession>
<dbReference type="Proteomes" id="UP001612915">
    <property type="component" value="Unassembled WGS sequence"/>
</dbReference>
<dbReference type="SUPFAM" id="SSF47413">
    <property type="entry name" value="lambda repressor-like DNA-binding domains"/>
    <property type="match status" value="1"/>
</dbReference>
<evidence type="ECO:0000259" key="1">
    <source>
        <dbReference type="PROSITE" id="PS50943"/>
    </source>
</evidence>
<dbReference type="SMART" id="SM00530">
    <property type="entry name" value="HTH_XRE"/>
    <property type="match status" value="1"/>
</dbReference>
<protein>
    <submittedName>
        <fullName evidence="2">Helix-turn-helix transcriptional regulator</fullName>
    </submittedName>
</protein>